<dbReference type="PANTHER" id="PTHR46017:SF1">
    <property type="entry name" value="ALPHA-MANNOSIDASE 2C1"/>
    <property type="match status" value="1"/>
</dbReference>
<protein>
    <submittedName>
        <fullName evidence="7">Alpha-mannosidase</fullName>
    </submittedName>
</protein>
<dbReference type="InterPro" id="IPR011330">
    <property type="entry name" value="Glyco_hydro/deAcase_b/a-brl"/>
</dbReference>
<dbReference type="GO" id="GO:0030246">
    <property type="term" value="F:carbohydrate binding"/>
    <property type="evidence" value="ECO:0007669"/>
    <property type="project" value="InterPro"/>
</dbReference>
<dbReference type="Pfam" id="PF01074">
    <property type="entry name" value="Glyco_hydro_38N"/>
    <property type="match status" value="1"/>
</dbReference>
<dbReference type="Gene3D" id="2.60.40.2220">
    <property type="match status" value="1"/>
</dbReference>
<evidence type="ECO:0000256" key="5">
    <source>
        <dbReference type="SAM" id="MobiDB-lite"/>
    </source>
</evidence>
<dbReference type="InterPro" id="IPR027291">
    <property type="entry name" value="Glyco_hydro_38_N_sf"/>
</dbReference>
<dbReference type="SUPFAM" id="SSF74650">
    <property type="entry name" value="Galactose mutarotase-like"/>
    <property type="match status" value="1"/>
</dbReference>
<dbReference type="Pfam" id="PF09261">
    <property type="entry name" value="Alpha-mann_mid"/>
    <property type="match status" value="1"/>
</dbReference>
<dbReference type="SUPFAM" id="SSF88713">
    <property type="entry name" value="Glycoside hydrolase/deacetylase"/>
    <property type="match status" value="1"/>
</dbReference>
<evidence type="ECO:0000313" key="7">
    <source>
        <dbReference type="EMBL" id="HFG20375.1"/>
    </source>
</evidence>
<dbReference type="FunFam" id="1.20.1270.50:FF:000004">
    <property type="entry name" value="alpha-mannosidase 2C1 isoform X1"/>
    <property type="match status" value="1"/>
</dbReference>
<organism evidence="7">
    <name type="scientific">Meiothermus ruber</name>
    <dbReference type="NCBI Taxonomy" id="277"/>
    <lineage>
        <taxon>Bacteria</taxon>
        <taxon>Thermotogati</taxon>
        <taxon>Deinococcota</taxon>
        <taxon>Deinococci</taxon>
        <taxon>Thermales</taxon>
        <taxon>Thermaceae</taxon>
        <taxon>Meiothermus</taxon>
    </lineage>
</organism>
<dbReference type="GO" id="GO:0046872">
    <property type="term" value="F:metal ion binding"/>
    <property type="evidence" value="ECO:0007669"/>
    <property type="project" value="UniProtKB-KW"/>
</dbReference>
<keyword evidence="3" id="KW-0378">Hydrolase</keyword>
<dbReference type="InterPro" id="IPR011682">
    <property type="entry name" value="Glyco_hydro_38_C"/>
</dbReference>
<dbReference type="SUPFAM" id="SSF88688">
    <property type="entry name" value="Families 57/38 glycoside transferase middle domain"/>
    <property type="match status" value="1"/>
</dbReference>
<dbReference type="InterPro" id="IPR037094">
    <property type="entry name" value="Glyco_hydro_38_cen_sf"/>
</dbReference>
<dbReference type="InterPro" id="IPR015341">
    <property type="entry name" value="Glyco_hydro_38_cen"/>
</dbReference>
<dbReference type="InterPro" id="IPR011013">
    <property type="entry name" value="Gal_mutarotase_sf_dom"/>
</dbReference>
<proteinExistence type="inferred from homology"/>
<dbReference type="GO" id="GO:0004559">
    <property type="term" value="F:alpha-mannosidase activity"/>
    <property type="evidence" value="ECO:0007669"/>
    <property type="project" value="InterPro"/>
</dbReference>
<dbReference type="EMBL" id="DSWI01000014">
    <property type="protein sequence ID" value="HFG20375.1"/>
    <property type="molecule type" value="Genomic_DNA"/>
</dbReference>
<dbReference type="AlphaFoldDB" id="A0A7C3DGW6"/>
<evidence type="ECO:0000256" key="2">
    <source>
        <dbReference type="ARBA" id="ARBA00022723"/>
    </source>
</evidence>
<keyword evidence="4" id="KW-0326">Glycosidase</keyword>
<dbReference type="GO" id="GO:0009313">
    <property type="term" value="P:oligosaccharide catabolic process"/>
    <property type="evidence" value="ECO:0007669"/>
    <property type="project" value="TreeGrafter"/>
</dbReference>
<dbReference type="InterPro" id="IPR028995">
    <property type="entry name" value="Glyco_hydro_57/38_cen_sf"/>
</dbReference>
<evidence type="ECO:0000259" key="6">
    <source>
        <dbReference type="SMART" id="SM00872"/>
    </source>
</evidence>
<evidence type="ECO:0000256" key="3">
    <source>
        <dbReference type="ARBA" id="ARBA00022801"/>
    </source>
</evidence>
<dbReference type="Gene3D" id="3.20.110.10">
    <property type="entry name" value="Glycoside hydrolase 38, N terminal domain"/>
    <property type="match status" value="1"/>
</dbReference>
<dbReference type="Gene3D" id="1.20.1270.50">
    <property type="entry name" value="Glycoside hydrolase family 38, central domain"/>
    <property type="match status" value="1"/>
</dbReference>
<comment type="caution">
    <text evidence="7">The sequence shown here is derived from an EMBL/GenBank/DDBJ whole genome shotgun (WGS) entry which is preliminary data.</text>
</comment>
<evidence type="ECO:0000256" key="4">
    <source>
        <dbReference type="ARBA" id="ARBA00023295"/>
    </source>
</evidence>
<feature type="domain" description="Glycoside hydrolase family 38 central" evidence="6">
    <location>
        <begin position="545"/>
        <end position="631"/>
    </location>
</feature>
<dbReference type="Pfam" id="PF07748">
    <property type="entry name" value="Glyco_hydro_38C"/>
    <property type="match status" value="1"/>
</dbReference>
<reference evidence="7" key="1">
    <citation type="journal article" date="2020" name="mSystems">
        <title>Genome- and Community-Level Interaction Insights into Carbon Utilization and Element Cycling Functions of Hydrothermarchaeota in Hydrothermal Sediment.</title>
        <authorList>
            <person name="Zhou Z."/>
            <person name="Liu Y."/>
            <person name="Xu W."/>
            <person name="Pan J."/>
            <person name="Luo Z.H."/>
            <person name="Li M."/>
        </authorList>
    </citation>
    <scope>NUCLEOTIDE SEQUENCE [LARGE SCALE GENOMIC DNA]</scope>
    <source>
        <strain evidence="7">SpSt-524</strain>
    </source>
</reference>
<comment type="similarity">
    <text evidence="1">Belongs to the glycosyl hydrolase 38 family.</text>
</comment>
<feature type="region of interest" description="Disordered" evidence="5">
    <location>
        <begin position="507"/>
        <end position="530"/>
    </location>
</feature>
<dbReference type="CDD" id="cd10789">
    <property type="entry name" value="GH38N_AMII_ER_cytosolic"/>
    <property type="match status" value="1"/>
</dbReference>
<dbReference type="InterPro" id="IPR000602">
    <property type="entry name" value="Glyco_hydro_38_N"/>
</dbReference>
<accession>A0A7C3DGW6</accession>
<dbReference type="SMART" id="SM00872">
    <property type="entry name" value="Alpha-mann_mid"/>
    <property type="match status" value="1"/>
</dbReference>
<dbReference type="InterPro" id="IPR041147">
    <property type="entry name" value="GH38_C"/>
</dbReference>
<gene>
    <name evidence="7" type="ORF">ENS82_06585</name>
</gene>
<sequence length="1084" mass="122510">MQDLQRLWVRWKELLAWQNLEAQPIRGEFQAAGGPRVSIQPGDLWPDRSFPVRFFFEVTVPPPWAGKPVWIRIKPGGEGLLLANDRPLGGLNPYHAEYPLLEPAQGDEKIRLEVEVVPKGVFGSPVQEPRLEQATLLVPDLQVRALCTDLACALEAVPHLAPDLAQHLLDVLSEAFARIELPRSPAQAYLNQLERSAWAQETAKLWEEWRFEGPGLPLQEEHRKSLKAARDFFRQALAHLRQRYPASGKLLLSGHAHIDLAWLWPIAETRRKIRRTFATVLHLMERYPELYFNQSSAQAYAWLEQDAPTLFEQVRARVQEGRWELVGGMWVEPDGQLLSGESWVRQLLYGQRYFQQKFGIRAQVAWLPDTFGFAANLPQLLRQAGLPYFFTTKLNWNETNPFPHDLWQWEGLDGSRVLAHGFWNPNEGYNGRLEALDLAGTWKNFKGKRYHDTSLLTFGYGDGGGGPSAEMMERYARYREFPGLPSVEIGRIDGFYRGVERRGAGLGEAQGARNGQGAEERGEENGEGFMGPWPLPTWSGELYLELHRATYTTQAALKALNQRLEQTLLEAEMAWTLASLKKIDPRLTLDEPSYPARDLESLWKVLLLHQFHDILPGSSIHSVPKEAAESLRVALIQAEEVRQEALGLLSAEVRKVHPEAVAHLVVWNLSTSPRPLRLWLLRPTEQFFRLLTSTGNEVPYQESGPYILIAAEETVPALGYLALAVVGHLDARRTPAVRVKGLERVLENQHLRLEVAPDGTISRLYDKDHQREVLAGRGNQLWAYTDVPRYWEAWDLDASYAREGREIPATQVKLIEGGPLRAGIWVERKIGASRLEQTYWLWGGSRRLEIETTAHWQERRTLLRALFPVNVRSHEAWFDTVFGAVPRPTHTNTGWDAARFEVPALRWADLSEAGYGVSLLGGFKHGYSARGNVLGLSLLRGAIWPDPLADVGEHHFSYALYPHPGDWRSGTVAQAEDFLAPLLPLALPVHAGGQPSSRQFLRLSPSSLRIAAFKRAEEGFGYILRLYEAHGGRGEVELDLTALGIRSASRVNLLEEPVEPLSLRNGYLTLAYAPYQVISLRLEL</sequence>
<name>A0A7C3DGW6_MEIRU</name>
<dbReference type="Pfam" id="PF17677">
    <property type="entry name" value="Glyco_hydro38C2"/>
    <property type="match status" value="1"/>
</dbReference>
<dbReference type="GO" id="GO:0006013">
    <property type="term" value="P:mannose metabolic process"/>
    <property type="evidence" value="ECO:0007669"/>
    <property type="project" value="InterPro"/>
</dbReference>
<keyword evidence="2" id="KW-0479">Metal-binding</keyword>
<dbReference type="PANTHER" id="PTHR46017">
    <property type="entry name" value="ALPHA-MANNOSIDASE 2C1"/>
    <property type="match status" value="1"/>
</dbReference>
<dbReference type="FunFam" id="3.20.110.10:FF:000002">
    <property type="entry name" value="alpha-mannosidase 2C1 isoform X1"/>
    <property type="match status" value="1"/>
</dbReference>
<dbReference type="Gene3D" id="2.70.98.30">
    <property type="entry name" value="Golgi alpha-mannosidase II, domain 4"/>
    <property type="match status" value="1"/>
</dbReference>
<evidence type="ECO:0000256" key="1">
    <source>
        <dbReference type="ARBA" id="ARBA00009792"/>
    </source>
</evidence>